<dbReference type="EMBL" id="PPTT01000027">
    <property type="protein sequence ID" value="RDB66852.1"/>
    <property type="molecule type" value="Genomic_DNA"/>
</dbReference>
<proteinExistence type="predicted"/>
<protein>
    <submittedName>
        <fullName evidence="2">Uncharacterized protein</fullName>
    </submittedName>
</protein>
<organism evidence="2 4">
    <name type="scientific">Eggerthella sinensis</name>
    <dbReference type="NCBI Taxonomy" id="242230"/>
    <lineage>
        <taxon>Bacteria</taxon>
        <taxon>Bacillati</taxon>
        <taxon>Actinomycetota</taxon>
        <taxon>Coriobacteriia</taxon>
        <taxon>Eggerthellales</taxon>
        <taxon>Eggerthellaceae</taxon>
        <taxon>Eggerthella</taxon>
    </lineage>
</organism>
<evidence type="ECO:0000313" key="4">
    <source>
        <dbReference type="Proteomes" id="UP000270112"/>
    </source>
</evidence>
<name>A0A3N0IXB7_9ACTN</name>
<evidence type="ECO:0000313" key="1">
    <source>
        <dbReference type="EMBL" id="RDB66852.1"/>
    </source>
</evidence>
<dbReference type="EMBL" id="QICC01000030">
    <property type="protein sequence ID" value="RNM41649.1"/>
    <property type="molecule type" value="Genomic_DNA"/>
</dbReference>
<evidence type="ECO:0000313" key="2">
    <source>
        <dbReference type="EMBL" id="RNM41649.1"/>
    </source>
</evidence>
<evidence type="ECO:0000313" key="3">
    <source>
        <dbReference type="Proteomes" id="UP000253817"/>
    </source>
</evidence>
<gene>
    <name evidence="1" type="ORF">C1876_13575</name>
    <name evidence="2" type="ORF">DMP09_08585</name>
</gene>
<dbReference type="AlphaFoldDB" id="A0A3N0IXB7"/>
<reference evidence="1 3" key="1">
    <citation type="journal article" date="2018" name="Elife">
        <title>Discovery and characterization of a prevalent human gut bacterial enzyme sufficient for the inactivation of a family of plant toxins.</title>
        <authorList>
            <person name="Koppel N."/>
            <person name="Bisanz J.E."/>
            <person name="Pandelia M.E."/>
            <person name="Turnbaugh P.J."/>
            <person name="Balskus E.P."/>
        </authorList>
    </citation>
    <scope>NUCLEOTIDE SEQUENCE [LARGE SCALE GENOMIC DNA]</scope>
    <source>
        <strain evidence="1 3">DSM 16107</strain>
    </source>
</reference>
<dbReference type="Proteomes" id="UP000253817">
    <property type="component" value="Unassembled WGS sequence"/>
</dbReference>
<dbReference type="RefSeq" id="WP_114547261.1">
    <property type="nucleotide sequence ID" value="NZ_JAJCHC010000003.1"/>
</dbReference>
<reference evidence="2" key="3">
    <citation type="journal article" date="2019" name="Microbiol. Resour. Announc.">
        <title>Draft Genome Sequences of Type Strains of Gordonibacter faecihominis, Paraeggerthella hongkongensis, Parvibacter caecicola,Slackia equolifaciens, Slackia faecicanis, and Slackia isoflavoniconvertens.</title>
        <authorList>
            <person name="Danylec N."/>
            <person name="Stoll D.A."/>
            <person name="Dotsch A."/>
            <person name="Huch M."/>
        </authorList>
    </citation>
    <scope>NUCLEOTIDE SEQUENCE</scope>
    <source>
        <strain evidence="2">DSM 16107</strain>
    </source>
</reference>
<accession>A0A3N0IXB7</accession>
<dbReference type="OrthoDB" id="3177679at2"/>
<keyword evidence="3" id="KW-1185">Reference proteome</keyword>
<dbReference type="Proteomes" id="UP000270112">
    <property type="component" value="Unassembled WGS sequence"/>
</dbReference>
<comment type="caution">
    <text evidence="2">The sequence shown here is derived from an EMBL/GenBank/DDBJ whole genome shotgun (WGS) entry which is preliminary data.</text>
</comment>
<reference evidence="4" key="2">
    <citation type="submission" date="2018-05" db="EMBL/GenBank/DDBJ databases">
        <title>Genome Sequencing of selected type strains of the family Eggerthellaceae.</title>
        <authorList>
            <person name="Danylec N."/>
            <person name="Stoll D.A."/>
            <person name="Doetsch A."/>
            <person name="Huch M."/>
        </authorList>
    </citation>
    <scope>NUCLEOTIDE SEQUENCE [LARGE SCALE GENOMIC DNA]</scope>
    <source>
        <strain evidence="4">DSM 16107</strain>
    </source>
</reference>
<sequence>MSAVAQSSLCVHPESLVLIEALPLCRVLTSNRPWEEVPDDVPLFENEVDDASSPDRPLHCAALMTCDDAFTLLQEVGHVVW</sequence>